<evidence type="ECO:0000313" key="10">
    <source>
        <dbReference type="Proteomes" id="UP000594262"/>
    </source>
</evidence>
<feature type="compositionally biased region" description="Low complexity" evidence="4">
    <location>
        <begin position="2323"/>
        <end position="2335"/>
    </location>
</feature>
<keyword evidence="3" id="KW-0393">Immunoglobulin domain</keyword>
<feature type="chain" id="PRO_5029854621" evidence="6">
    <location>
        <begin position="23"/>
        <end position="2426"/>
    </location>
</feature>
<dbReference type="InterPro" id="IPR003961">
    <property type="entry name" value="FN3_dom"/>
</dbReference>
<evidence type="ECO:0000256" key="2">
    <source>
        <dbReference type="ARBA" id="ARBA00023157"/>
    </source>
</evidence>
<keyword evidence="2" id="KW-1015">Disulfide bond</keyword>
<evidence type="ECO:0000256" key="6">
    <source>
        <dbReference type="SAM" id="SignalP"/>
    </source>
</evidence>
<dbReference type="Pfam" id="PF07679">
    <property type="entry name" value="I-set"/>
    <property type="match status" value="1"/>
</dbReference>
<feature type="domain" description="Fibronectin type-III" evidence="8">
    <location>
        <begin position="1426"/>
        <end position="1528"/>
    </location>
</feature>
<feature type="region of interest" description="Disordered" evidence="4">
    <location>
        <begin position="2085"/>
        <end position="2426"/>
    </location>
</feature>
<feature type="domain" description="Fibronectin type-III" evidence="8">
    <location>
        <begin position="613"/>
        <end position="709"/>
    </location>
</feature>
<keyword evidence="5" id="KW-0472">Membrane</keyword>
<feature type="domain" description="Fibronectin type-III" evidence="8">
    <location>
        <begin position="1227"/>
        <end position="1326"/>
    </location>
</feature>
<dbReference type="CDD" id="cd00096">
    <property type="entry name" value="Ig"/>
    <property type="match status" value="2"/>
</dbReference>
<dbReference type="EnsemblMetazoa" id="CLYHEMT005038.1">
    <property type="protein sequence ID" value="CLYHEMP005038.1"/>
    <property type="gene ID" value="CLYHEMG005038"/>
</dbReference>
<feature type="domain" description="Fibronectin type-III" evidence="8">
    <location>
        <begin position="714"/>
        <end position="808"/>
    </location>
</feature>
<accession>A0A7M5V7L2</accession>
<dbReference type="InterPro" id="IPR003598">
    <property type="entry name" value="Ig_sub2"/>
</dbReference>
<reference evidence="9" key="1">
    <citation type="submission" date="2021-01" db="UniProtKB">
        <authorList>
            <consortium name="EnsemblMetazoa"/>
        </authorList>
    </citation>
    <scope>IDENTIFICATION</scope>
</reference>
<feature type="domain" description="Ig-like" evidence="7">
    <location>
        <begin position="443"/>
        <end position="511"/>
    </location>
</feature>
<protein>
    <submittedName>
        <fullName evidence="9">Uncharacterized protein</fullName>
    </submittedName>
</protein>
<dbReference type="Pfam" id="PF13927">
    <property type="entry name" value="Ig_3"/>
    <property type="match status" value="2"/>
</dbReference>
<keyword evidence="5" id="KW-1133">Transmembrane helix</keyword>
<dbReference type="InterPro" id="IPR013098">
    <property type="entry name" value="Ig_I-set"/>
</dbReference>
<dbReference type="InterPro" id="IPR003599">
    <property type="entry name" value="Ig_sub"/>
</dbReference>
<feature type="domain" description="Fibronectin type-III" evidence="8">
    <location>
        <begin position="917"/>
        <end position="1010"/>
    </location>
</feature>
<feature type="domain" description="Fibronectin type-III" evidence="8">
    <location>
        <begin position="1327"/>
        <end position="1422"/>
    </location>
</feature>
<dbReference type="FunFam" id="2.60.40.10:FF:000028">
    <property type="entry name" value="Neuronal cell adhesion molecule"/>
    <property type="match status" value="1"/>
</dbReference>
<feature type="domain" description="Fibronectin type-III" evidence="8">
    <location>
        <begin position="1122"/>
        <end position="1222"/>
    </location>
</feature>
<feature type="compositionally biased region" description="Pro residues" evidence="4">
    <location>
        <begin position="2375"/>
        <end position="2386"/>
    </location>
</feature>
<dbReference type="SUPFAM" id="SSF48726">
    <property type="entry name" value="Immunoglobulin"/>
    <property type="match status" value="4"/>
</dbReference>
<dbReference type="SMART" id="SM00409">
    <property type="entry name" value="IG"/>
    <property type="match status" value="3"/>
</dbReference>
<evidence type="ECO:0000256" key="4">
    <source>
        <dbReference type="SAM" id="MobiDB-lite"/>
    </source>
</evidence>
<evidence type="ECO:0000259" key="7">
    <source>
        <dbReference type="PROSITE" id="PS50835"/>
    </source>
</evidence>
<dbReference type="PROSITE" id="PS50853">
    <property type="entry name" value="FN3"/>
    <property type="match status" value="13"/>
</dbReference>
<dbReference type="Pfam" id="PF00041">
    <property type="entry name" value="fn3"/>
    <property type="match status" value="11"/>
</dbReference>
<feature type="compositionally biased region" description="Basic and acidic residues" evidence="4">
    <location>
        <begin position="2135"/>
        <end position="2163"/>
    </location>
</feature>
<feature type="compositionally biased region" description="Acidic residues" evidence="4">
    <location>
        <begin position="2410"/>
        <end position="2420"/>
    </location>
</feature>
<keyword evidence="6" id="KW-0732">Signal</keyword>
<dbReference type="InterPro" id="IPR013783">
    <property type="entry name" value="Ig-like_fold"/>
</dbReference>
<feature type="domain" description="Fibronectin type-III" evidence="8">
    <location>
        <begin position="813"/>
        <end position="913"/>
    </location>
</feature>
<dbReference type="OrthoDB" id="6020745at2759"/>
<feature type="domain" description="Fibronectin type-III" evidence="8">
    <location>
        <begin position="1533"/>
        <end position="1628"/>
    </location>
</feature>
<dbReference type="PRINTS" id="PR00014">
    <property type="entry name" value="FNTYPEIII"/>
</dbReference>
<feature type="domain" description="Fibronectin type-III" evidence="8">
    <location>
        <begin position="1015"/>
        <end position="1117"/>
    </location>
</feature>
<organism evidence="9 10">
    <name type="scientific">Clytia hemisphaerica</name>
    <dbReference type="NCBI Taxonomy" id="252671"/>
    <lineage>
        <taxon>Eukaryota</taxon>
        <taxon>Metazoa</taxon>
        <taxon>Cnidaria</taxon>
        <taxon>Hydrozoa</taxon>
        <taxon>Hydroidolina</taxon>
        <taxon>Leptothecata</taxon>
        <taxon>Obeliida</taxon>
        <taxon>Clytiidae</taxon>
        <taxon>Clytia</taxon>
    </lineage>
</organism>
<feature type="domain" description="Ig-like" evidence="7">
    <location>
        <begin position="26"/>
        <end position="117"/>
    </location>
</feature>
<dbReference type="SMART" id="SM00408">
    <property type="entry name" value="IGc2"/>
    <property type="match status" value="4"/>
</dbReference>
<dbReference type="CDD" id="cd00063">
    <property type="entry name" value="FN3"/>
    <property type="match status" value="12"/>
</dbReference>
<dbReference type="FunFam" id="2.60.40.10:FF:000032">
    <property type="entry name" value="palladin isoform X1"/>
    <property type="match status" value="1"/>
</dbReference>
<dbReference type="Gene3D" id="2.60.40.10">
    <property type="entry name" value="Immunoglobulins"/>
    <property type="match status" value="17"/>
</dbReference>
<keyword evidence="10" id="KW-1185">Reference proteome</keyword>
<evidence type="ECO:0000313" key="9">
    <source>
        <dbReference type="EnsemblMetazoa" id="CLYHEMP005038.1"/>
    </source>
</evidence>
<feature type="compositionally biased region" description="Basic and acidic residues" evidence="4">
    <location>
        <begin position="2245"/>
        <end position="2268"/>
    </location>
</feature>
<dbReference type="InterPro" id="IPR036179">
    <property type="entry name" value="Ig-like_dom_sf"/>
</dbReference>
<dbReference type="RefSeq" id="XP_066934671.1">
    <property type="nucleotide sequence ID" value="XM_067078570.1"/>
</dbReference>
<dbReference type="InterPro" id="IPR036116">
    <property type="entry name" value="FN3_sf"/>
</dbReference>
<feature type="compositionally biased region" description="Pro residues" evidence="4">
    <location>
        <begin position="2356"/>
        <end position="2365"/>
    </location>
</feature>
<keyword evidence="5" id="KW-0812">Transmembrane</keyword>
<dbReference type="InterPro" id="IPR050964">
    <property type="entry name" value="Striated_Muscle_Regulatory"/>
</dbReference>
<keyword evidence="1" id="KW-0677">Repeat</keyword>
<feature type="domain" description="Ig-like" evidence="7">
    <location>
        <begin position="334"/>
        <end position="422"/>
    </location>
</feature>
<dbReference type="PANTHER" id="PTHR13817:SF166">
    <property type="entry name" value="NEURONAL IGCAM-RELATED"/>
    <property type="match status" value="1"/>
</dbReference>
<feature type="domain" description="Fibronectin type-III" evidence="8">
    <location>
        <begin position="1765"/>
        <end position="1863"/>
    </location>
</feature>
<dbReference type="Proteomes" id="UP000594262">
    <property type="component" value="Unplaced"/>
</dbReference>
<feature type="compositionally biased region" description="Basic and acidic residues" evidence="4">
    <location>
        <begin position="2103"/>
        <end position="2126"/>
    </location>
</feature>
<feature type="signal peptide" evidence="6">
    <location>
        <begin position="1"/>
        <end position="22"/>
    </location>
</feature>
<feature type="domain" description="Ig-like" evidence="7">
    <location>
        <begin position="229"/>
        <end position="326"/>
    </location>
</feature>
<evidence type="ECO:0000256" key="1">
    <source>
        <dbReference type="ARBA" id="ARBA00022737"/>
    </source>
</evidence>
<feature type="compositionally biased region" description="Polar residues" evidence="4">
    <location>
        <begin position="2216"/>
        <end position="2231"/>
    </location>
</feature>
<dbReference type="PROSITE" id="PS50835">
    <property type="entry name" value="IG_LIKE"/>
    <property type="match status" value="4"/>
</dbReference>
<name>A0A7M5V7L2_9CNID</name>
<evidence type="ECO:0000259" key="8">
    <source>
        <dbReference type="PROSITE" id="PS50853"/>
    </source>
</evidence>
<evidence type="ECO:0000256" key="5">
    <source>
        <dbReference type="SAM" id="Phobius"/>
    </source>
</evidence>
<feature type="domain" description="Fibronectin type-III" evidence="8">
    <location>
        <begin position="1633"/>
        <end position="1764"/>
    </location>
</feature>
<dbReference type="SUPFAM" id="SSF49265">
    <property type="entry name" value="Fibronectin type III"/>
    <property type="match status" value="7"/>
</dbReference>
<feature type="domain" description="Fibronectin type-III" evidence="8">
    <location>
        <begin position="1864"/>
        <end position="1965"/>
    </location>
</feature>
<dbReference type="PANTHER" id="PTHR13817">
    <property type="entry name" value="TITIN"/>
    <property type="match status" value="1"/>
</dbReference>
<feature type="transmembrane region" description="Helical" evidence="5">
    <location>
        <begin position="1976"/>
        <end position="1998"/>
    </location>
</feature>
<proteinExistence type="predicted"/>
<sequence length="2426" mass="273617">MKMSPHLIFIVFLTLHITLTESQTLPSFTKLPNEETSVFLKDAVTLPCSAEGTPSPKIVAWLFDGKRVNTRSGRHFLRPNGDLYITNTQKSDSGTYQCVAQNTVGGIASTKKKLFVTYFDYYNKGNAPEQVSKSENEYYIAKVPNIQIYPRELTRHTWYKDGSILKETVRAQISEHGDLYLSQLKYQDRGTYKLTVENTFMSTLGKTYAEQDVVEFQLTIQGEIRPSEPTVIYSTGRKTAGEKQDPFVIIECFITGVASGAPSIAWIKEDPFGGKPKTIFNGGRYEKQLGGRRLKITDPNNLEDNGMYKCLPEYGLSTYEKQAKMVDLVVSSIPVFSTKPGEYEAYTDSSATLNCLVTGLPTINITWYRNGIPMTHSSDSHAVLKNNSIELIGLNWEDNGVFQCGAENYAGLFFVNQQLKVQNISAEIIGWSPKYYIHFNLAATIPCKTIGAPKPKITWLVNSTKIEQNSKYSFNENGSLVIQNIQASDQGKYTCTASNYIDTDYKSADVYAVVKTRISKFPGKEFPVVKGDSPIIPCEVEHDKRVNYTREWRKVGITIPKTDKRYVMMEDGGLRVNFVKLDDTNLEFSCHIFADDANLTAATVLVMESRPFQPSSPRVNGEPKPNSLDLIWDAPDDGGSPIISYLLKMKNYTETMYYKLADIDAPQTTYTVNSLQAGSKYRFQVAAKNKFGYGEYSAEATVWLETKTTAPSGPPLEFRSVDADTDYIVLRWEPPLPEKRNGQLDGYIFRYRVVTTSSYVTRKLNSLDTEYKMDGLPLFTKFEVQIAASNEIGIGPYTDSVFIETLQGKPVAPPTDVKVSIVNSTTVLVSFKSPRQALWNGKLTRIVALYWPPDVPEDQQTYETNYDTSNIHSQQFYLPRLEADKEYVLAVQVKTTGGPSPGSEKVQFKTTEGRPDSVRDLTVLKTYSDAFSVTWRPPLKPGGTLQGYKCEYRIASGKWVEVKEIIKGTEIGVVVKNLEPLTKYEVRVLAYTNAGDGSWEVRSATTIEKPELPHAPSSLKAYNVWGTVIALGWTPGYSGRAVILQYQIQYNNDTDYHQNPSRALWREMKNLTKILENPANLTYLQPNAVYRFRMRAYNRLGASGWSNISVDISTGEGVPSSKPRGLIVTAPARQTLEIKWIPPPRDTWNSDSVKYQFLIHPKAQDLKKISRDQYHVLTDNEATSYAASGLQRFTMYNVTMRLFNNKGFGPWSKHIFFRTSEDYPSGYPMNVRADVQSASSVLVKWGPVPEDQRNGFIIGYKVFYELKGFPTTEMFEDFPGNTTFSGTITKLNGYTDYEFRVMAYTKVGGLLKSPPVTRKTFEGKPGKPTNVRFIDVNYQYVQLEWDPPLNPNGRLSRYRVNYRQKGSSGDWTQVPVSTFNPRSARVNGMVFNRVYEFKIEATNSIGWGEPAIEEVLVTTERSVAQSPVILAIPSTSIRHTSVIVEWRARFDGNAPIRGYNLQFNKDLTGWQNYKHGIPPVENIGRDINKLEVLYLKPGMKYQFRVRAINDLGYSDWSESSRSVRTIQNEQKGAPRNVRVTKKTPTTLTIAWERPEELDLSSPIAGYRIQYQWLQSIASPLLVNTDDQTFEYTLQGLKVFSLYEVSVVVFTQLGAGTQTQPYKWRTGESKPTAEPTNVDVVMQGKSSVRVTWKPPDEESVRGYIRGYKIESRLIAAGSRRKRRDTSPNSNLQTYIRSHHRSRRALNPTCTAFPKVSEHLAGPYSTFATLKNLKKYTRYDITVRVYNSYADGPKSNPPVGFVTPEDVPGPPYILSDRQYTDLIDVDFAEPCEPNGQIYGYRAKYQEFGQKFSDPIDYPASQRRIRITGLVQTTRYILELTARTASGFGQKATIEFYTKGAPVRPDSPGAPEIHDNKPGFLILQWDEGANGHAPVNNFELQYRKGSKGGLVPFRDIKATDIRYDGSIVVSIPFSLKSDDVYRFRVRSTTKMGTSPWSDWSKPIKPVSAVASSKPMYEEIWFIFVLIIIFLILIVIIIVCCWRCQRGKDGYKPKKKGYQMSSFEMAMVNNEGGRGANSDTASQHKRLLPAATNGSLAPSIANSSMRKSIAKSASSGTLSDDALLPGGASPLHGRADGSIANHYSNDPFHKNWRDSMDKKTKKEIMADFAKRRPSQHSVDSLEEKKRMVPEYGDRSSRPRPGRKDINELRNLARSQPELMRDENPYNQNPYPQQPRHPQPRRPGKRPVDQELARSVPDLNRQFSSPGADSQVTRQPSFLRATGGDSDDNESLHEIFEREKSKRDLAFELDNRMNDYYPGGAAPPPYDFNIAPPAYSPSDASDTDYMRKLSGQYNDNPDYGRSRPAPPSSRGSSGRQPPSSQDRGYYNPNREYNRGYEPSPQRFPPRYPPEQEPDDGRYLPQPPSSSEPPHSPYASSSDHQFAPQGRFSPPQNAYIEEDEAGDYPDGDMTLV</sequence>
<dbReference type="InterPro" id="IPR007110">
    <property type="entry name" value="Ig-like_dom"/>
</dbReference>
<dbReference type="SMART" id="SM00060">
    <property type="entry name" value="FN3"/>
    <property type="match status" value="13"/>
</dbReference>
<evidence type="ECO:0000256" key="3">
    <source>
        <dbReference type="ARBA" id="ARBA00023319"/>
    </source>
</evidence>
<dbReference type="GeneID" id="136822329"/>